<proteinExistence type="predicted"/>
<evidence type="ECO:0000313" key="1">
    <source>
        <dbReference type="EMBL" id="KAF2478129.1"/>
    </source>
</evidence>
<evidence type="ECO:0000313" key="2">
    <source>
        <dbReference type="Proteomes" id="UP000799755"/>
    </source>
</evidence>
<comment type="caution">
    <text evidence="1">The sequence shown here is derived from an EMBL/GenBank/DDBJ whole genome shotgun (WGS) entry which is preliminary data.</text>
</comment>
<accession>A0ACB6RFK9</accession>
<reference evidence="1" key="1">
    <citation type="journal article" date="2020" name="Stud. Mycol.">
        <title>101 Dothideomycetes genomes: a test case for predicting lifestyles and emergence of pathogens.</title>
        <authorList>
            <person name="Haridas S."/>
            <person name="Albert R."/>
            <person name="Binder M."/>
            <person name="Bloem J."/>
            <person name="Labutti K."/>
            <person name="Salamov A."/>
            <person name="Andreopoulos B."/>
            <person name="Baker S."/>
            <person name="Barry K."/>
            <person name="Bills G."/>
            <person name="Bluhm B."/>
            <person name="Cannon C."/>
            <person name="Castanera R."/>
            <person name="Culley D."/>
            <person name="Daum C."/>
            <person name="Ezra D."/>
            <person name="Gonzalez J."/>
            <person name="Henrissat B."/>
            <person name="Kuo A."/>
            <person name="Liang C."/>
            <person name="Lipzen A."/>
            <person name="Lutzoni F."/>
            <person name="Magnuson J."/>
            <person name="Mondo S."/>
            <person name="Nolan M."/>
            <person name="Ohm R."/>
            <person name="Pangilinan J."/>
            <person name="Park H.-J."/>
            <person name="Ramirez L."/>
            <person name="Alfaro M."/>
            <person name="Sun H."/>
            <person name="Tritt A."/>
            <person name="Yoshinaga Y."/>
            <person name="Zwiers L.-H."/>
            <person name="Turgeon B."/>
            <person name="Goodwin S."/>
            <person name="Spatafora J."/>
            <person name="Crous P."/>
            <person name="Grigoriev I."/>
        </authorList>
    </citation>
    <scope>NUCLEOTIDE SEQUENCE</scope>
    <source>
        <strain evidence="1">ATCC 200398</strain>
    </source>
</reference>
<keyword evidence="2" id="KW-1185">Reference proteome</keyword>
<sequence>MGSFSSRILPKWTLNKPSGDSNRPHPNEDVTLRNAHESHLHQLPAELIFMIDSYLRDISRHGPNVSKMALRATCRRFHTILPAGPHPNAPWGELDRRSYSQLISLARFRDLCERERGGLLNPNHLVCCICRRSRESWCFTPVEQKKDPEQRTCIGAQGVLEICPHLRLTYMGFRLGPIEISCNRKHYSIEGFEGTVKVSQIGEIPNREIKVEVELILLEIYKGQELTREKVLDAVKKSNWKICPHMHTYGAEIWLSLFAEYLQGHGKLFSGKKLCSVRCGFGRWCWENGRLWPLHKCGVLDCDTRVVLFKDRRKSRKNVNREFLVMRIDRYLGKMESADDRRWMSQIEEASKLDEDRFRDSMRH</sequence>
<dbReference type="Proteomes" id="UP000799755">
    <property type="component" value="Unassembled WGS sequence"/>
</dbReference>
<name>A0ACB6RFK9_9PLEO</name>
<protein>
    <submittedName>
        <fullName evidence="1">Uncharacterized protein</fullName>
    </submittedName>
</protein>
<dbReference type="EMBL" id="MU003492">
    <property type="protein sequence ID" value="KAF2478129.1"/>
    <property type="molecule type" value="Genomic_DNA"/>
</dbReference>
<gene>
    <name evidence="1" type="ORF">BDR25DRAFT_338786</name>
</gene>
<organism evidence="1 2">
    <name type="scientific">Lindgomyces ingoldianus</name>
    <dbReference type="NCBI Taxonomy" id="673940"/>
    <lineage>
        <taxon>Eukaryota</taxon>
        <taxon>Fungi</taxon>
        <taxon>Dikarya</taxon>
        <taxon>Ascomycota</taxon>
        <taxon>Pezizomycotina</taxon>
        <taxon>Dothideomycetes</taxon>
        <taxon>Pleosporomycetidae</taxon>
        <taxon>Pleosporales</taxon>
        <taxon>Lindgomycetaceae</taxon>
        <taxon>Lindgomyces</taxon>
    </lineage>
</organism>